<evidence type="ECO:0000256" key="1">
    <source>
        <dbReference type="SAM" id="MobiDB-lite"/>
    </source>
</evidence>
<protein>
    <submittedName>
        <fullName evidence="2">Uncharacterized protein</fullName>
    </submittedName>
</protein>
<gene>
    <name evidence="2" type="ORF">ASZ90_011565</name>
</gene>
<reference evidence="2" key="1">
    <citation type="journal article" date="2015" name="Proc. Natl. Acad. Sci. U.S.A.">
        <title>Networks of energetic and metabolic interactions define dynamics in microbial communities.</title>
        <authorList>
            <person name="Embree M."/>
            <person name="Liu J.K."/>
            <person name="Al-Bassam M.M."/>
            <person name="Zengler K."/>
        </authorList>
    </citation>
    <scope>NUCLEOTIDE SEQUENCE</scope>
</reference>
<organism evidence="2">
    <name type="scientific">hydrocarbon metagenome</name>
    <dbReference type="NCBI Taxonomy" id="938273"/>
    <lineage>
        <taxon>unclassified sequences</taxon>
        <taxon>metagenomes</taxon>
        <taxon>ecological metagenomes</taxon>
    </lineage>
</organism>
<evidence type="ECO:0000313" key="2">
    <source>
        <dbReference type="EMBL" id="KUG18735.1"/>
    </source>
</evidence>
<feature type="region of interest" description="Disordered" evidence="1">
    <location>
        <begin position="29"/>
        <end position="50"/>
    </location>
</feature>
<dbReference type="AlphaFoldDB" id="A0A0W8FCY5"/>
<name>A0A0W8FCY5_9ZZZZ</name>
<comment type="caution">
    <text evidence="2">The sequence shown here is derived from an EMBL/GenBank/DDBJ whole genome shotgun (WGS) entry which is preliminary data.</text>
</comment>
<sequence length="50" mass="5256">MSLFIAGPVAGESDSDNALVVGELWDIPSIDTSNDDGHVALNDRGRSKRG</sequence>
<dbReference type="EMBL" id="LNQE01001366">
    <property type="protein sequence ID" value="KUG18735.1"/>
    <property type="molecule type" value="Genomic_DNA"/>
</dbReference>
<feature type="compositionally biased region" description="Basic and acidic residues" evidence="1">
    <location>
        <begin position="35"/>
        <end position="50"/>
    </location>
</feature>
<proteinExistence type="predicted"/>
<accession>A0A0W8FCY5</accession>